<dbReference type="Gene3D" id="1.10.150.450">
    <property type="match status" value="1"/>
</dbReference>
<organism evidence="1 2">
    <name type="scientific">Candidatus Accumulibacter phosphatis</name>
    <dbReference type="NCBI Taxonomy" id="327160"/>
    <lineage>
        <taxon>Bacteria</taxon>
        <taxon>Pseudomonadati</taxon>
        <taxon>Pseudomonadota</taxon>
        <taxon>Betaproteobacteria</taxon>
        <taxon>Candidatus Accumulibacter</taxon>
    </lineage>
</organism>
<dbReference type="SFLD" id="SFLDG01132">
    <property type="entry name" value="C1.5.3:_5'-Nucleotidase_Like"/>
    <property type="match status" value="1"/>
</dbReference>
<dbReference type="PANTHER" id="PTHR12725">
    <property type="entry name" value="HALOACID DEHALOGENASE-LIKE HYDROLASE"/>
    <property type="match status" value="1"/>
</dbReference>
<evidence type="ECO:0000313" key="2">
    <source>
        <dbReference type="Proteomes" id="UP000020077"/>
    </source>
</evidence>
<dbReference type="Pfam" id="PF00702">
    <property type="entry name" value="Hydrolase"/>
    <property type="match status" value="1"/>
</dbReference>
<proteinExistence type="predicted"/>
<evidence type="ECO:0000313" key="1">
    <source>
        <dbReference type="EMBL" id="KFB72929.1"/>
    </source>
</evidence>
<dbReference type="SFLD" id="SFLDS00003">
    <property type="entry name" value="Haloacid_Dehalogenase"/>
    <property type="match status" value="1"/>
</dbReference>
<gene>
    <name evidence="1" type="ORF">AW09_001848</name>
</gene>
<protein>
    <submittedName>
        <fullName evidence="1">Phosphoglycolate phosphatase</fullName>
    </submittedName>
</protein>
<dbReference type="InterPro" id="IPR023214">
    <property type="entry name" value="HAD_sf"/>
</dbReference>
<dbReference type="NCBIfam" id="TIGR01509">
    <property type="entry name" value="HAD-SF-IA-v3"/>
    <property type="match status" value="1"/>
</dbReference>
<dbReference type="InterPro" id="IPR010237">
    <property type="entry name" value="Pyr-5-nucltdase"/>
</dbReference>
<dbReference type="SUPFAM" id="SSF56784">
    <property type="entry name" value="HAD-like"/>
    <property type="match status" value="1"/>
</dbReference>
<reference evidence="1 2" key="1">
    <citation type="submission" date="2014-02" db="EMBL/GenBank/DDBJ databases">
        <title>Expanding our view of genomic diversity in Candidatus Accumulibacter clades.</title>
        <authorList>
            <person name="Skennerton C.T."/>
            <person name="Barr J.J."/>
            <person name="Slater F.R."/>
            <person name="Bond P.L."/>
            <person name="Tyson G.W."/>
        </authorList>
    </citation>
    <scope>NUCLEOTIDE SEQUENCE [LARGE SCALE GENOMIC DNA]</scope>
    <source>
        <strain evidence="2">BA-91</strain>
    </source>
</reference>
<dbReference type="AlphaFoldDB" id="A0A080M728"/>
<dbReference type="SFLD" id="SFLDG01129">
    <property type="entry name" value="C1.5:_HAD__Beta-PGM__Phosphata"/>
    <property type="match status" value="1"/>
</dbReference>
<dbReference type="Gene3D" id="3.40.50.1000">
    <property type="entry name" value="HAD superfamily/HAD-like"/>
    <property type="match status" value="1"/>
</dbReference>
<dbReference type="InterPro" id="IPR006439">
    <property type="entry name" value="HAD-SF_hydro_IA"/>
</dbReference>
<name>A0A080M728_9PROT</name>
<dbReference type="Proteomes" id="UP000020077">
    <property type="component" value="Unassembled WGS sequence"/>
</dbReference>
<sequence length="222" mass="25507">MFLKVASPVWLFDLDNTLHDASPHIFPHLNRAMVAYIRDHLGVDEQAATRIRQDYWQRYGATLLGLMRHHGTDPQHFLWHTHQFPDLKHMLVLERGLRAMLLRLPGRKIVFSNAPLHYSEAVLELAGIDACFDAVYSIERIRFQPKPAIGGFRHLLRSERLPAHRCIMVEDTLANLQTAKRLGMQTVWVCGSTRQPSFVDLRLVSILDLPRGLQHLSIGELL</sequence>
<dbReference type="PANTHER" id="PTHR12725:SF117">
    <property type="entry name" value="HALOACID DEHALOGENASE-LIKE HYDROLASE"/>
    <property type="match status" value="1"/>
</dbReference>
<accession>A0A080M728</accession>
<dbReference type="InterPro" id="IPR036412">
    <property type="entry name" value="HAD-like_sf"/>
</dbReference>
<comment type="caution">
    <text evidence="1">The sequence shown here is derived from an EMBL/GenBank/DDBJ whole genome shotgun (WGS) entry which is preliminary data.</text>
</comment>
<dbReference type="EMBL" id="JDVG02000316">
    <property type="protein sequence ID" value="KFB72929.1"/>
    <property type="molecule type" value="Genomic_DNA"/>
</dbReference>
<dbReference type="NCBIfam" id="TIGR01993">
    <property type="entry name" value="Pyr-5-nucltdase"/>
    <property type="match status" value="1"/>
</dbReference>